<protein>
    <submittedName>
        <fullName evidence="9">Septum formation initiator</fullName>
    </submittedName>
</protein>
<keyword evidence="2" id="KW-0132">Cell division</keyword>
<dbReference type="OrthoDB" id="9815382at2"/>
<evidence type="ECO:0000256" key="1">
    <source>
        <dbReference type="ARBA" id="ARBA00022475"/>
    </source>
</evidence>
<evidence type="ECO:0000256" key="5">
    <source>
        <dbReference type="ARBA" id="ARBA00023136"/>
    </source>
</evidence>
<evidence type="ECO:0000256" key="4">
    <source>
        <dbReference type="ARBA" id="ARBA00022989"/>
    </source>
</evidence>
<dbReference type="EMBL" id="FUXM01000054">
    <property type="protein sequence ID" value="SKA26704.1"/>
    <property type="molecule type" value="Genomic_DNA"/>
</dbReference>
<keyword evidence="7" id="KW-0175">Coiled coil</keyword>
<keyword evidence="3 8" id="KW-0812">Transmembrane</keyword>
<dbReference type="Proteomes" id="UP000189933">
    <property type="component" value="Unassembled WGS sequence"/>
</dbReference>
<keyword evidence="5 8" id="KW-0472">Membrane</keyword>
<dbReference type="GO" id="GO:0043093">
    <property type="term" value="P:FtsZ-dependent cytokinesis"/>
    <property type="evidence" value="ECO:0007669"/>
    <property type="project" value="TreeGrafter"/>
</dbReference>
<dbReference type="PANTHER" id="PTHR37485">
    <property type="entry name" value="CELL DIVISION PROTEIN FTSB"/>
    <property type="match status" value="1"/>
</dbReference>
<keyword evidence="1" id="KW-1003">Cell membrane</keyword>
<reference evidence="10" key="1">
    <citation type="submission" date="2017-02" db="EMBL/GenBank/DDBJ databases">
        <authorList>
            <person name="Varghese N."/>
            <person name="Submissions S."/>
        </authorList>
    </citation>
    <scope>NUCLEOTIDE SEQUENCE [LARGE SCALE GENOMIC DNA]</scope>
    <source>
        <strain evidence="10">DSM 16521</strain>
    </source>
</reference>
<keyword evidence="4 8" id="KW-1133">Transmembrane helix</keyword>
<feature type="transmembrane region" description="Helical" evidence="8">
    <location>
        <begin position="34"/>
        <end position="55"/>
    </location>
</feature>
<dbReference type="PANTHER" id="PTHR37485:SF1">
    <property type="entry name" value="CELL DIVISION PROTEIN FTSB"/>
    <property type="match status" value="1"/>
</dbReference>
<evidence type="ECO:0000256" key="8">
    <source>
        <dbReference type="SAM" id="Phobius"/>
    </source>
</evidence>
<dbReference type="InterPro" id="IPR023081">
    <property type="entry name" value="Cell_div_FtsB"/>
</dbReference>
<feature type="coiled-coil region" evidence="7">
    <location>
        <begin position="61"/>
        <end position="95"/>
    </location>
</feature>
<dbReference type="Pfam" id="PF04977">
    <property type="entry name" value="DivIC"/>
    <property type="match status" value="1"/>
</dbReference>
<evidence type="ECO:0000256" key="2">
    <source>
        <dbReference type="ARBA" id="ARBA00022618"/>
    </source>
</evidence>
<evidence type="ECO:0000256" key="6">
    <source>
        <dbReference type="ARBA" id="ARBA00023306"/>
    </source>
</evidence>
<evidence type="ECO:0000256" key="3">
    <source>
        <dbReference type="ARBA" id="ARBA00022692"/>
    </source>
</evidence>
<dbReference type="AlphaFoldDB" id="A0A1T4SEI8"/>
<name>A0A1T4SEI8_9FIRM</name>
<keyword evidence="6" id="KW-0131">Cell cycle</keyword>
<gene>
    <name evidence="9" type="ORF">SAMN02745885_02638</name>
</gene>
<sequence>MSKRAERKIVDLNQRLEKETPKKVKTGSSKSRFFWRRVVVGIFLAYSVIVVGSFVHQTVKMNQLEKEISSVQNKIKAVEMSNTKLKEEIKLLQTDEYIERRAREELNLVKPGEKVVIPAVGKKKQ</sequence>
<keyword evidence="10" id="KW-1185">Reference proteome</keyword>
<dbReference type="RefSeq" id="WP_078666596.1">
    <property type="nucleotide sequence ID" value="NZ_FUXM01000054.1"/>
</dbReference>
<accession>A0A1T4SEI8</accession>
<evidence type="ECO:0000313" key="9">
    <source>
        <dbReference type="EMBL" id="SKA26704.1"/>
    </source>
</evidence>
<proteinExistence type="predicted"/>
<evidence type="ECO:0000256" key="7">
    <source>
        <dbReference type="SAM" id="Coils"/>
    </source>
</evidence>
<dbReference type="GO" id="GO:0030428">
    <property type="term" value="C:cell septum"/>
    <property type="evidence" value="ECO:0007669"/>
    <property type="project" value="TreeGrafter"/>
</dbReference>
<dbReference type="InterPro" id="IPR007060">
    <property type="entry name" value="FtsL/DivIC"/>
</dbReference>
<evidence type="ECO:0000313" key="10">
    <source>
        <dbReference type="Proteomes" id="UP000189933"/>
    </source>
</evidence>
<organism evidence="9 10">
    <name type="scientific">Carboxydocella sporoproducens DSM 16521</name>
    <dbReference type="NCBI Taxonomy" id="1121270"/>
    <lineage>
        <taxon>Bacteria</taxon>
        <taxon>Bacillati</taxon>
        <taxon>Bacillota</taxon>
        <taxon>Clostridia</taxon>
        <taxon>Eubacteriales</taxon>
        <taxon>Clostridiales Family XVI. Incertae Sedis</taxon>
        <taxon>Carboxydocella</taxon>
    </lineage>
</organism>